<dbReference type="Gene3D" id="2.60.120.260">
    <property type="entry name" value="Galactose-binding domain-like"/>
    <property type="match status" value="1"/>
</dbReference>
<comment type="similarity">
    <text evidence="1">Belongs to the APC10 family.</text>
</comment>
<dbReference type="GO" id="GO:0005680">
    <property type="term" value="C:anaphase-promoting complex"/>
    <property type="evidence" value="ECO:0007669"/>
    <property type="project" value="InterPro"/>
</dbReference>
<evidence type="ECO:0000256" key="4">
    <source>
        <dbReference type="ARBA" id="ARBA00022786"/>
    </source>
</evidence>
<dbReference type="EMBL" id="JOWA01000106">
    <property type="protein sequence ID" value="KEZ41845.1"/>
    <property type="molecule type" value="Genomic_DNA"/>
</dbReference>
<feature type="domain" description="DOC" evidence="7">
    <location>
        <begin position="171"/>
        <end position="359"/>
    </location>
</feature>
<sequence length="426" mass="47065">MVEQVPCQVQDGGGLGSPASRRRDATSSDIQLPHREVPFSSRPPQTESWAEGPGQLTPSMSTWRSASPSLPAPALGSEGSPPPKQIEINPRNPRCILVKSPTLNQGDIQLHPPGGPDAMDSSEVMEENSDLLDHDAGNAYEVDEDVDLEGQEYEAGEYEVGDESTQDADEDVDEELEEEDEGLVFDPHPPGLKEISNLGKFTVSTHKQDNGVEELRSDDLTKFWQSDGTQPHNLTVYFVKKVGIREIRFYVDYDQDESYTPTRIIFRSGTSENNMIKFAAMDLANPKGWQKVPLDGVGGGPDGNTLFCWVLQMSITENHQNGKDTHLRGIKIFALDTETAVANGGPDRGALGEWVVGDVQTPVSSTRRRLRGSLRRLDIDPETPIRRRGHDHEEGSVGPGRRQHREILSVADITLSAEFIREPELR</sequence>
<dbReference type="GeneID" id="27725723"/>
<evidence type="ECO:0000256" key="2">
    <source>
        <dbReference type="ARBA" id="ARBA00022618"/>
    </source>
</evidence>
<dbReference type="HOGENOM" id="CLU_644287_0_0_1"/>
<dbReference type="InterPro" id="IPR016901">
    <property type="entry name" value="APC10/Doc1"/>
</dbReference>
<evidence type="ECO:0000256" key="3">
    <source>
        <dbReference type="ARBA" id="ARBA00022776"/>
    </source>
</evidence>
<keyword evidence="9" id="KW-1185">Reference proteome</keyword>
<proteinExistence type="inferred from homology"/>
<dbReference type="InterPro" id="IPR004939">
    <property type="entry name" value="APC_su10/DOC_dom"/>
</dbReference>
<dbReference type="SUPFAM" id="SSF49785">
    <property type="entry name" value="Galactose-binding domain-like"/>
    <property type="match status" value="1"/>
</dbReference>
<comment type="caution">
    <text evidence="8">The sequence shown here is derived from an EMBL/GenBank/DDBJ whole genome shotgun (WGS) entry which is preliminary data.</text>
</comment>
<dbReference type="SMART" id="SM01337">
    <property type="entry name" value="APC10"/>
    <property type="match status" value="1"/>
</dbReference>
<keyword evidence="2" id="KW-0132">Cell division</keyword>
<feature type="region of interest" description="Disordered" evidence="6">
    <location>
        <begin position="380"/>
        <end position="404"/>
    </location>
</feature>
<evidence type="ECO:0000256" key="5">
    <source>
        <dbReference type="ARBA" id="ARBA00023306"/>
    </source>
</evidence>
<feature type="compositionally biased region" description="Basic and acidic residues" evidence="6">
    <location>
        <begin position="21"/>
        <end position="37"/>
    </location>
</feature>
<dbReference type="CDD" id="cd08366">
    <property type="entry name" value="APC10"/>
    <property type="match status" value="1"/>
</dbReference>
<gene>
    <name evidence="8" type="ORF">SAPIO_CDS6651</name>
</gene>
<evidence type="ECO:0000259" key="7">
    <source>
        <dbReference type="PROSITE" id="PS51284"/>
    </source>
</evidence>
<feature type="region of interest" description="Disordered" evidence="6">
    <location>
        <begin position="1"/>
        <end position="91"/>
    </location>
</feature>
<dbReference type="InterPro" id="IPR008979">
    <property type="entry name" value="Galactose-bd-like_sf"/>
</dbReference>
<dbReference type="Pfam" id="PF03256">
    <property type="entry name" value="ANAPC10"/>
    <property type="match status" value="1"/>
</dbReference>
<evidence type="ECO:0000256" key="6">
    <source>
        <dbReference type="SAM" id="MobiDB-lite"/>
    </source>
</evidence>
<dbReference type="RefSeq" id="XP_016641644.1">
    <property type="nucleotide sequence ID" value="XM_016788700.1"/>
</dbReference>
<evidence type="ECO:0000313" key="8">
    <source>
        <dbReference type="EMBL" id="KEZ41845.1"/>
    </source>
</evidence>
<organism evidence="8 9">
    <name type="scientific">Pseudallescheria apiosperma</name>
    <name type="common">Scedosporium apiospermum</name>
    <dbReference type="NCBI Taxonomy" id="563466"/>
    <lineage>
        <taxon>Eukaryota</taxon>
        <taxon>Fungi</taxon>
        <taxon>Dikarya</taxon>
        <taxon>Ascomycota</taxon>
        <taxon>Pezizomycotina</taxon>
        <taxon>Sordariomycetes</taxon>
        <taxon>Hypocreomycetidae</taxon>
        <taxon>Microascales</taxon>
        <taxon>Microascaceae</taxon>
        <taxon>Scedosporium</taxon>
    </lineage>
</organism>
<evidence type="ECO:0000256" key="1">
    <source>
        <dbReference type="ARBA" id="ARBA00006762"/>
    </source>
</evidence>
<feature type="compositionally biased region" description="Basic and acidic residues" evidence="6">
    <location>
        <begin position="380"/>
        <end position="395"/>
    </location>
</feature>
<dbReference type="PANTHER" id="PTHR12936">
    <property type="entry name" value="ANAPHASE-PROMOTING COMPLEX 10"/>
    <property type="match status" value="1"/>
</dbReference>
<dbReference type="Proteomes" id="UP000028545">
    <property type="component" value="Unassembled WGS sequence"/>
</dbReference>
<dbReference type="GO" id="GO:0070979">
    <property type="term" value="P:protein K11-linked ubiquitination"/>
    <property type="evidence" value="ECO:0007669"/>
    <property type="project" value="TreeGrafter"/>
</dbReference>
<dbReference type="GO" id="GO:0031145">
    <property type="term" value="P:anaphase-promoting complex-dependent catabolic process"/>
    <property type="evidence" value="ECO:0007669"/>
    <property type="project" value="InterPro"/>
</dbReference>
<dbReference type="PANTHER" id="PTHR12936:SF0">
    <property type="entry name" value="ANAPHASE-PROMOTING COMPLEX SUBUNIT 10"/>
    <property type="match status" value="1"/>
</dbReference>
<feature type="compositionally biased region" description="Polar residues" evidence="6">
    <location>
        <begin position="56"/>
        <end position="68"/>
    </location>
</feature>
<accession>A0A084G3D3</accession>
<dbReference type="GO" id="GO:0051301">
    <property type="term" value="P:cell division"/>
    <property type="evidence" value="ECO:0007669"/>
    <property type="project" value="UniProtKB-KW"/>
</dbReference>
<protein>
    <recommendedName>
        <fullName evidence="7">DOC domain-containing protein</fullName>
    </recommendedName>
</protein>
<keyword evidence="4" id="KW-0833">Ubl conjugation pathway</keyword>
<dbReference type="OrthoDB" id="24948at2759"/>
<keyword evidence="3" id="KW-0498">Mitosis</keyword>
<dbReference type="KEGG" id="sapo:SAPIO_CDS6651"/>
<name>A0A084G3D3_PSEDA</name>
<dbReference type="VEuPathDB" id="FungiDB:SAPIO_CDS6651"/>
<keyword evidence="5" id="KW-0131">Cell cycle</keyword>
<dbReference type="AlphaFoldDB" id="A0A084G3D3"/>
<dbReference type="PROSITE" id="PS51284">
    <property type="entry name" value="DOC"/>
    <property type="match status" value="1"/>
</dbReference>
<reference evidence="8 9" key="1">
    <citation type="journal article" date="2014" name="Genome Announc.">
        <title>Draft genome sequence of the pathogenic fungus Scedosporium apiospermum.</title>
        <authorList>
            <person name="Vandeputte P."/>
            <person name="Ghamrawi S."/>
            <person name="Rechenmann M."/>
            <person name="Iltis A."/>
            <person name="Giraud S."/>
            <person name="Fleury M."/>
            <person name="Thornton C."/>
            <person name="Delhaes L."/>
            <person name="Meyer W."/>
            <person name="Papon N."/>
            <person name="Bouchara J.P."/>
        </authorList>
    </citation>
    <scope>NUCLEOTIDE SEQUENCE [LARGE SCALE GENOMIC DNA]</scope>
    <source>
        <strain evidence="8 9">IHEM 14462</strain>
    </source>
</reference>
<evidence type="ECO:0000313" key="9">
    <source>
        <dbReference type="Proteomes" id="UP000028545"/>
    </source>
</evidence>